<evidence type="ECO:0000256" key="3">
    <source>
        <dbReference type="PIRNR" id="PIRNR001365"/>
    </source>
</evidence>
<keyword evidence="7" id="KW-1185">Reference proteome</keyword>
<dbReference type="Pfam" id="PF00701">
    <property type="entry name" value="DHDPS"/>
    <property type="match status" value="1"/>
</dbReference>
<dbReference type="EMBL" id="MU006032">
    <property type="protein sequence ID" value="KAF2857670.1"/>
    <property type="molecule type" value="Genomic_DNA"/>
</dbReference>
<evidence type="ECO:0000313" key="6">
    <source>
        <dbReference type="EMBL" id="KAF2857670.1"/>
    </source>
</evidence>
<evidence type="ECO:0000313" key="7">
    <source>
        <dbReference type="Proteomes" id="UP000799421"/>
    </source>
</evidence>
<feature type="active site" description="Schiff-base intermediate with substrate" evidence="4">
    <location>
        <position position="176"/>
    </location>
</feature>
<organism evidence="6 7">
    <name type="scientific">Piedraia hortae CBS 480.64</name>
    <dbReference type="NCBI Taxonomy" id="1314780"/>
    <lineage>
        <taxon>Eukaryota</taxon>
        <taxon>Fungi</taxon>
        <taxon>Dikarya</taxon>
        <taxon>Ascomycota</taxon>
        <taxon>Pezizomycotina</taxon>
        <taxon>Dothideomycetes</taxon>
        <taxon>Dothideomycetidae</taxon>
        <taxon>Capnodiales</taxon>
        <taxon>Piedraiaceae</taxon>
        <taxon>Piedraia</taxon>
    </lineage>
</organism>
<dbReference type="PANTHER" id="PTHR12128:SF68">
    <property type="entry name" value="DIHYDRODIPICOLINATE SYNTHETASE"/>
    <property type="match status" value="1"/>
</dbReference>
<accession>A0A6A7BR35</accession>
<evidence type="ECO:0000256" key="2">
    <source>
        <dbReference type="ARBA" id="ARBA00023270"/>
    </source>
</evidence>
<evidence type="ECO:0000256" key="4">
    <source>
        <dbReference type="PIRSR" id="PIRSR001365-1"/>
    </source>
</evidence>
<dbReference type="Proteomes" id="UP000799421">
    <property type="component" value="Unassembled WGS sequence"/>
</dbReference>
<gene>
    <name evidence="6" type="ORF">K470DRAFT_260571</name>
</gene>
<feature type="active site" description="Proton donor/acceptor" evidence="4">
    <location>
        <position position="147"/>
    </location>
</feature>
<proteinExistence type="inferred from homology"/>
<evidence type="ECO:0000256" key="5">
    <source>
        <dbReference type="PIRSR" id="PIRSR001365-2"/>
    </source>
</evidence>
<sequence>MTVPPKDGIYVPVPTFFKSTANGATALDTKTQSAHTLRLADAGVSGILLLGSTGEAVSVSLSERRELIASQRDTLDKARFPDVPIIAGTAAYSPEDTIEALHASSESGAKYALVLSPGYFAGSTTQQGIQKWFEHVADNSPIAIMIYHFPGVTNNLYIDPKTFEALAKHRNIVGTKLSHGIMDDVTLIAASPGIDHEKFKVFTGLGQMLLPVMSVGGAGGIDALANIFPKLLIRLFKLSAETGANAKQTRELQYHICRGEKLVAKYSVVGVKEALSRVWGVGDQKTQRLPVARLEDSNWSEWEQIFKELKQIEETC</sequence>
<reference evidence="6" key="1">
    <citation type="journal article" date="2020" name="Stud. Mycol.">
        <title>101 Dothideomycetes genomes: a test case for predicting lifestyles and emergence of pathogens.</title>
        <authorList>
            <person name="Haridas S."/>
            <person name="Albert R."/>
            <person name="Binder M."/>
            <person name="Bloem J."/>
            <person name="Labutti K."/>
            <person name="Salamov A."/>
            <person name="Andreopoulos B."/>
            <person name="Baker S."/>
            <person name="Barry K."/>
            <person name="Bills G."/>
            <person name="Bluhm B."/>
            <person name="Cannon C."/>
            <person name="Castanera R."/>
            <person name="Culley D."/>
            <person name="Daum C."/>
            <person name="Ezra D."/>
            <person name="Gonzalez J."/>
            <person name="Henrissat B."/>
            <person name="Kuo A."/>
            <person name="Liang C."/>
            <person name="Lipzen A."/>
            <person name="Lutzoni F."/>
            <person name="Magnuson J."/>
            <person name="Mondo S."/>
            <person name="Nolan M."/>
            <person name="Ohm R."/>
            <person name="Pangilinan J."/>
            <person name="Park H.-J."/>
            <person name="Ramirez L."/>
            <person name="Alfaro M."/>
            <person name="Sun H."/>
            <person name="Tritt A."/>
            <person name="Yoshinaga Y."/>
            <person name="Zwiers L.-H."/>
            <person name="Turgeon B."/>
            <person name="Goodwin S."/>
            <person name="Spatafora J."/>
            <person name="Crous P."/>
            <person name="Grigoriev I."/>
        </authorList>
    </citation>
    <scope>NUCLEOTIDE SEQUENCE</scope>
    <source>
        <strain evidence="6">CBS 480.64</strain>
    </source>
</reference>
<keyword evidence="2" id="KW-0704">Schiff base</keyword>
<dbReference type="Gene3D" id="3.20.20.70">
    <property type="entry name" value="Aldolase class I"/>
    <property type="match status" value="1"/>
</dbReference>
<feature type="binding site" evidence="5">
    <location>
        <position position="221"/>
    </location>
    <ligand>
        <name>pyruvate</name>
        <dbReference type="ChEBI" id="CHEBI:15361"/>
    </ligand>
</feature>
<dbReference type="PANTHER" id="PTHR12128">
    <property type="entry name" value="DIHYDRODIPICOLINATE SYNTHASE"/>
    <property type="match status" value="1"/>
</dbReference>
<dbReference type="SMART" id="SM01130">
    <property type="entry name" value="DHDPS"/>
    <property type="match status" value="1"/>
</dbReference>
<dbReference type="InterPro" id="IPR002220">
    <property type="entry name" value="DapA-like"/>
</dbReference>
<dbReference type="SUPFAM" id="SSF51569">
    <property type="entry name" value="Aldolase"/>
    <property type="match status" value="1"/>
</dbReference>
<feature type="binding site" evidence="5">
    <location>
        <position position="53"/>
    </location>
    <ligand>
        <name>pyruvate</name>
        <dbReference type="ChEBI" id="CHEBI:15361"/>
    </ligand>
</feature>
<name>A0A6A7BR35_9PEZI</name>
<dbReference type="PRINTS" id="PR00146">
    <property type="entry name" value="DHPICSNTHASE"/>
</dbReference>
<dbReference type="InterPro" id="IPR013785">
    <property type="entry name" value="Aldolase_TIM"/>
</dbReference>
<keyword evidence="1 3" id="KW-0456">Lyase</keyword>
<dbReference type="InterPro" id="IPR020624">
    <property type="entry name" value="Schiff_base-form_aldolases_CS"/>
</dbReference>
<dbReference type="CDD" id="cd00408">
    <property type="entry name" value="DHDPS-like"/>
    <property type="match status" value="1"/>
</dbReference>
<dbReference type="PROSITE" id="PS00665">
    <property type="entry name" value="DHDPS_1"/>
    <property type="match status" value="1"/>
</dbReference>
<dbReference type="AlphaFoldDB" id="A0A6A7BR35"/>
<evidence type="ECO:0000256" key="1">
    <source>
        <dbReference type="ARBA" id="ARBA00023239"/>
    </source>
</evidence>
<dbReference type="OrthoDB" id="191315at2759"/>
<dbReference type="PIRSF" id="PIRSF001365">
    <property type="entry name" value="DHDPS"/>
    <property type="match status" value="1"/>
</dbReference>
<protein>
    <submittedName>
        <fullName evidence="6">Aldolase</fullName>
    </submittedName>
</protein>
<comment type="similarity">
    <text evidence="3">Belongs to the DapA family.</text>
</comment>
<dbReference type="GO" id="GO:0008840">
    <property type="term" value="F:4-hydroxy-tetrahydrodipicolinate synthase activity"/>
    <property type="evidence" value="ECO:0007669"/>
    <property type="project" value="TreeGrafter"/>
</dbReference>